<feature type="coiled-coil region" evidence="4">
    <location>
        <begin position="121"/>
        <end position="148"/>
    </location>
</feature>
<keyword evidence="7" id="KW-1185">Reference proteome</keyword>
<proteinExistence type="predicted"/>
<dbReference type="EMBL" id="JAAGWD010000007">
    <property type="protein sequence ID" value="NEM99060.1"/>
    <property type="molecule type" value="Genomic_DNA"/>
</dbReference>
<dbReference type="Proteomes" id="UP000474777">
    <property type="component" value="Unassembled WGS sequence"/>
</dbReference>
<protein>
    <submittedName>
        <fullName evidence="6">AraC family transcriptional regulator</fullName>
    </submittedName>
</protein>
<evidence type="ECO:0000256" key="4">
    <source>
        <dbReference type="SAM" id="Coils"/>
    </source>
</evidence>
<gene>
    <name evidence="6" type="ORF">GXP69_15275</name>
</gene>
<keyword evidence="1" id="KW-0805">Transcription regulation</keyword>
<keyword evidence="2" id="KW-0238">DNA-binding</keyword>
<evidence type="ECO:0000256" key="3">
    <source>
        <dbReference type="ARBA" id="ARBA00023163"/>
    </source>
</evidence>
<feature type="domain" description="HTH araC/xylS-type" evidence="5">
    <location>
        <begin position="175"/>
        <end position="273"/>
    </location>
</feature>
<dbReference type="GO" id="GO:0043565">
    <property type="term" value="F:sequence-specific DNA binding"/>
    <property type="evidence" value="ECO:0007669"/>
    <property type="project" value="InterPro"/>
</dbReference>
<name>A0A6B3LZH0_9BACT</name>
<sequence>MIQPMDPDKDLFFISPLKALPQSFFESPFREDYFEIAWLKNEEPIHFIKDEALYIKGDWMYLIPANRSPRPSKSGKNGTLIAFHKSVLDYEVKEFTLDVIRLFLGKGAGSFSTILLEEDMVITLEGLLRELENEYEQQQKNLLVLKALLKAFLLKLMQYKTQSFTSQGLNEKRIYHFLLLLENHFREEKLVTFYADKLNITPKRLNQILKQKTGKTITQLLQERTVVEAKQELILSAQTIKEIGYSLGFEDRSYFSRFFKKMTGQTPEQFQKQAKERIFPA</sequence>
<accession>A0A6B3LZH0</accession>
<dbReference type="SMART" id="SM00342">
    <property type="entry name" value="HTH_ARAC"/>
    <property type="match status" value="1"/>
</dbReference>
<evidence type="ECO:0000256" key="1">
    <source>
        <dbReference type="ARBA" id="ARBA00023015"/>
    </source>
</evidence>
<dbReference type="PANTHER" id="PTHR43280:SF32">
    <property type="entry name" value="TRANSCRIPTIONAL REGULATORY PROTEIN"/>
    <property type="match status" value="1"/>
</dbReference>
<dbReference type="InterPro" id="IPR020449">
    <property type="entry name" value="Tscrpt_reg_AraC-type_HTH"/>
</dbReference>
<dbReference type="PANTHER" id="PTHR43280">
    <property type="entry name" value="ARAC-FAMILY TRANSCRIPTIONAL REGULATOR"/>
    <property type="match status" value="1"/>
</dbReference>
<reference evidence="6 7" key="1">
    <citation type="submission" date="2020-02" db="EMBL/GenBank/DDBJ databases">
        <authorList>
            <person name="Kim M.K."/>
        </authorList>
    </citation>
    <scope>NUCLEOTIDE SEQUENCE [LARGE SCALE GENOMIC DNA]</scope>
    <source>
        <strain evidence="6 7">BT327</strain>
    </source>
</reference>
<evidence type="ECO:0000256" key="2">
    <source>
        <dbReference type="ARBA" id="ARBA00023125"/>
    </source>
</evidence>
<keyword evidence="4" id="KW-0175">Coiled coil</keyword>
<comment type="caution">
    <text evidence="6">The sequence shown here is derived from an EMBL/GenBank/DDBJ whole genome shotgun (WGS) entry which is preliminary data.</text>
</comment>
<dbReference type="PROSITE" id="PS01124">
    <property type="entry name" value="HTH_ARAC_FAMILY_2"/>
    <property type="match status" value="1"/>
</dbReference>
<dbReference type="SUPFAM" id="SSF46689">
    <property type="entry name" value="Homeodomain-like"/>
    <property type="match status" value="1"/>
</dbReference>
<dbReference type="RefSeq" id="WP_163915961.1">
    <property type="nucleotide sequence ID" value="NZ_JAAGWD010000007.1"/>
</dbReference>
<evidence type="ECO:0000313" key="7">
    <source>
        <dbReference type="Proteomes" id="UP000474777"/>
    </source>
</evidence>
<dbReference type="PRINTS" id="PR00032">
    <property type="entry name" value="HTHARAC"/>
</dbReference>
<dbReference type="Gene3D" id="1.10.10.60">
    <property type="entry name" value="Homeodomain-like"/>
    <property type="match status" value="1"/>
</dbReference>
<evidence type="ECO:0000313" key="6">
    <source>
        <dbReference type="EMBL" id="NEM99060.1"/>
    </source>
</evidence>
<dbReference type="GO" id="GO:0003700">
    <property type="term" value="F:DNA-binding transcription factor activity"/>
    <property type="evidence" value="ECO:0007669"/>
    <property type="project" value="InterPro"/>
</dbReference>
<organism evidence="6 7">
    <name type="scientific">Pontibacter burrus</name>
    <dbReference type="NCBI Taxonomy" id="2704466"/>
    <lineage>
        <taxon>Bacteria</taxon>
        <taxon>Pseudomonadati</taxon>
        <taxon>Bacteroidota</taxon>
        <taxon>Cytophagia</taxon>
        <taxon>Cytophagales</taxon>
        <taxon>Hymenobacteraceae</taxon>
        <taxon>Pontibacter</taxon>
    </lineage>
</organism>
<dbReference type="AlphaFoldDB" id="A0A6B3LZH0"/>
<keyword evidence="3" id="KW-0804">Transcription</keyword>
<dbReference type="InterPro" id="IPR018060">
    <property type="entry name" value="HTH_AraC"/>
</dbReference>
<dbReference type="InterPro" id="IPR009057">
    <property type="entry name" value="Homeodomain-like_sf"/>
</dbReference>
<evidence type="ECO:0000259" key="5">
    <source>
        <dbReference type="PROSITE" id="PS01124"/>
    </source>
</evidence>
<dbReference type="Pfam" id="PF12833">
    <property type="entry name" value="HTH_18"/>
    <property type="match status" value="1"/>
</dbReference>